<dbReference type="EMBL" id="DVOE01000003">
    <property type="protein sequence ID" value="HIU98275.1"/>
    <property type="molecule type" value="Genomic_DNA"/>
</dbReference>
<evidence type="ECO:0000313" key="2">
    <source>
        <dbReference type="Proteomes" id="UP000886857"/>
    </source>
</evidence>
<evidence type="ECO:0008006" key="3">
    <source>
        <dbReference type="Google" id="ProtNLM"/>
    </source>
</evidence>
<sequence length="213" mass="22984">MYFILFGDEREQLLPFSAVAAFGDAVMTDDALALMSPYDADRTGLIRSLIGRPVFTAAGRTKGALDDVVFGSKGRVTGLTAGGETFSPSSFGSFGDALLLKSSARRKTPRVPFPEAKEDAPVRTLAAADGEDTQAVYPRDAIAPPPILPEAADSFTPQRIIADYNFLIGRTLERDILSFAGERLAGKGERVTVRTVETARRHGKLIDLTLYSR</sequence>
<proteinExistence type="predicted"/>
<dbReference type="Proteomes" id="UP000886857">
    <property type="component" value="Unassembled WGS sequence"/>
</dbReference>
<comment type="caution">
    <text evidence="1">The sequence shown here is derived from an EMBL/GenBank/DDBJ whole genome shotgun (WGS) entry which is preliminary data.</text>
</comment>
<gene>
    <name evidence="1" type="ORF">IAC73_00325</name>
</gene>
<reference evidence="1" key="1">
    <citation type="submission" date="2020-10" db="EMBL/GenBank/DDBJ databases">
        <authorList>
            <person name="Gilroy R."/>
        </authorList>
    </citation>
    <scope>NUCLEOTIDE SEQUENCE</scope>
    <source>
        <strain evidence="1">10406</strain>
    </source>
</reference>
<name>A0A9D1N980_9FIRM</name>
<dbReference type="AlphaFoldDB" id="A0A9D1N980"/>
<organism evidence="1 2">
    <name type="scientific">Candidatus Limadaptatus stercoripullorum</name>
    <dbReference type="NCBI Taxonomy" id="2840846"/>
    <lineage>
        <taxon>Bacteria</taxon>
        <taxon>Bacillati</taxon>
        <taxon>Bacillota</taxon>
        <taxon>Clostridia</taxon>
        <taxon>Eubacteriales</taxon>
        <taxon>Candidatus Limadaptatus</taxon>
    </lineage>
</organism>
<accession>A0A9D1N980</accession>
<evidence type="ECO:0000313" key="1">
    <source>
        <dbReference type="EMBL" id="HIU98275.1"/>
    </source>
</evidence>
<reference evidence="1" key="2">
    <citation type="journal article" date="2021" name="PeerJ">
        <title>Extensive microbial diversity within the chicken gut microbiome revealed by metagenomics and culture.</title>
        <authorList>
            <person name="Gilroy R."/>
            <person name="Ravi A."/>
            <person name="Getino M."/>
            <person name="Pursley I."/>
            <person name="Horton D.L."/>
            <person name="Alikhan N.F."/>
            <person name="Baker D."/>
            <person name="Gharbi K."/>
            <person name="Hall N."/>
            <person name="Watson M."/>
            <person name="Adriaenssens E.M."/>
            <person name="Foster-Nyarko E."/>
            <person name="Jarju S."/>
            <person name="Secka A."/>
            <person name="Antonio M."/>
            <person name="Oren A."/>
            <person name="Chaudhuri R.R."/>
            <person name="La Ragione R."/>
            <person name="Hildebrand F."/>
            <person name="Pallen M.J."/>
        </authorList>
    </citation>
    <scope>NUCLEOTIDE SEQUENCE</scope>
    <source>
        <strain evidence="1">10406</strain>
    </source>
</reference>
<protein>
    <recommendedName>
        <fullName evidence="3">PRC-barrel domain-containing protein</fullName>
    </recommendedName>
</protein>